<feature type="transmembrane region" description="Helical" evidence="8">
    <location>
        <begin position="74"/>
        <end position="94"/>
    </location>
</feature>
<dbReference type="RefSeq" id="WP_213098924.1">
    <property type="nucleotide sequence ID" value="NZ_JAGYPH010000002.1"/>
</dbReference>
<evidence type="ECO:0000256" key="6">
    <source>
        <dbReference type="ARBA" id="ARBA00022989"/>
    </source>
</evidence>
<dbReference type="InterPro" id="IPR013525">
    <property type="entry name" value="ABC2_TM"/>
</dbReference>
<feature type="transmembrane region" description="Helical" evidence="8">
    <location>
        <begin position="244"/>
        <end position="262"/>
    </location>
</feature>
<evidence type="ECO:0000256" key="4">
    <source>
        <dbReference type="ARBA" id="ARBA00022475"/>
    </source>
</evidence>
<dbReference type="InterPro" id="IPR047817">
    <property type="entry name" value="ABC2_TM_bact-type"/>
</dbReference>
<comment type="caution">
    <text evidence="10">The sequence shown here is derived from an EMBL/GenBank/DDBJ whole genome shotgun (WGS) entry which is preliminary data.</text>
</comment>
<dbReference type="GO" id="GO:0015920">
    <property type="term" value="P:lipopolysaccharide transport"/>
    <property type="evidence" value="ECO:0007669"/>
    <property type="project" value="TreeGrafter"/>
</dbReference>
<dbReference type="GO" id="GO:0140359">
    <property type="term" value="F:ABC-type transporter activity"/>
    <property type="evidence" value="ECO:0007669"/>
    <property type="project" value="InterPro"/>
</dbReference>
<dbReference type="PANTHER" id="PTHR30413">
    <property type="entry name" value="INNER MEMBRANE TRANSPORT PERMEASE"/>
    <property type="match status" value="1"/>
</dbReference>
<keyword evidence="7 8" id="KW-0472">Membrane</keyword>
<feature type="transmembrane region" description="Helical" evidence="8">
    <location>
        <begin position="183"/>
        <end position="202"/>
    </location>
</feature>
<name>A0A942UL25_9BACI</name>
<dbReference type="PANTHER" id="PTHR30413:SF10">
    <property type="entry name" value="CAPSULE POLYSACCHARIDE EXPORT INNER-MEMBRANE PROTEIN CTRC"/>
    <property type="match status" value="1"/>
</dbReference>
<feature type="transmembrane region" description="Helical" evidence="8">
    <location>
        <begin position="115"/>
        <end position="139"/>
    </location>
</feature>
<reference evidence="10 11" key="1">
    <citation type="submission" date="2021-05" db="EMBL/GenBank/DDBJ databases">
        <title>Novel Bacillus species.</title>
        <authorList>
            <person name="Liu G."/>
        </authorList>
    </citation>
    <scope>NUCLEOTIDE SEQUENCE [LARGE SCALE GENOMIC DNA]</scope>
    <source>
        <strain evidence="10 11">FJAT-49682</strain>
    </source>
</reference>
<evidence type="ECO:0000256" key="1">
    <source>
        <dbReference type="ARBA" id="ARBA00004651"/>
    </source>
</evidence>
<dbReference type="Pfam" id="PF01061">
    <property type="entry name" value="ABC2_membrane"/>
    <property type="match status" value="1"/>
</dbReference>
<evidence type="ECO:0000256" key="7">
    <source>
        <dbReference type="ARBA" id="ARBA00023136"/>
    </source>
</evidence>
<keyword evidence="11" id="KW-1185">Reference proteome</keyword>
<evidence type="ECO:0000256" key="5">
    <source>
        <dbReference type="ARBA" id="ARBA00022692"/>
    </source>
</evidence>
<evidence type="ECO:0000256" key="8">
    <source>
        <dbReference type="RuleBase" id="RU361157"/>
    </source>
</evidence>
<organism evidence="10 11">
    <name type="scientific">Lederbergia citrea</name>
    <dbReference type="NCBI Taxonomy" id="2833581"/>
    <lineage>
        <taxon>Bacteria</taxon>
        <taxon>Bacillati</taxon>
        <taxon>Bacillota</taxon>
        <taxon>Bacilli</taxon>
        <taxon>Bacillales</taxon>
        <taxon>Bacillaceae</taxon>
        <taxon>Lederbergia</taxon>
    </lineage>
</organism>
<dbReference type="AlphaFoldDB" id="A0A942UL25"/>
<keyword evidence="4 8" id="KW-1003">Cell membrane</keyword>
<comment type="subcellular location">
    <subcellularLocation>
        <location evidence="1 8">Cell membrane</location>
        <topology evidence="1 8">Multi-pass membrane protein</topology>
    </subcellularLocation>
</comment>
<evidence type="ECO:0000256" key="2">
    <source>
        <dbReference type="ARBA" id="ARBA00007783"/>
    </source>
</evidence>
<sequence length="272" mass="32359">MKSAFIVIKEQIENFYLIRRLSLYELKSKHKSNYLGTAWEVINPLIQILIYWFVFGSIRQRADIEVAPGMTVPFIYWLLGAFILWNFFYQATILGSKSIYSRLGMLSKMNFPMSVIPNFAIFSQFYIHLIMLGITIIIFQVSGYYLSIYFIQIFYFIFASFCLIFAIALITSTFSTIIRDVHMFINAVLRMVLYLSPILWQITILEEPLITILKLNPLYYLIEGYRSAFFGLDWYFIEHWQYTLYFWGLVIVLLSFGSMLHVKFRRHFIDYL</sequence>
<protein>
    <recommendedName>
        <fullName evidence="8">Transport permease protein</fullName>
    </recommendedName>
</protein>
<evidence type="ECO:0000259" key="9">
    <source>
        <dbReference type="PROSITE" id="PS51012"/>
    </source>
</evidence>
<proteinExistence type="inferred from homology"/>
<feature type="transmembrane region" description="Helical" evidence="8">
    <location>
        <begin position="145"/>
        <end position="171"/>
    </location>
</feature>
<dbReference type="GO" id="GO:0005886">
    <property type="term" value="C:plasma membrane"/>
    <property type="evidence" value="ECO:0007669"/>
    <property type="project" value="UniProtKB-SubCell"/>
</dbReference>
<keyword evidence="3 8" id="KW-0813">Transport</keyword>
<keyword evidence="6 8" id="KW-1133">Transmembrane helix</keyword>
<gene>
    <name evidence="10" type="ORF">KHA91_11535</name>
</gene>
<evidence type="ECO:0000313" key="11">
    <source>
        <dbReference type="Proteomes" id="UP000676456"/>
    </source>
</evidence>
<feature type="transmembrane region" description="Helical" evidence="8">
    <location>
        <begin position="34"/>
        <end position="54"/>
    </location>
</feature>
<comment type="similarity">
    <text evidence="2 8">Belongs to the ABC-2 integral membrane protein family.</text>
</comment>
<dbReference type="EMBL" id="JAGYPN010000002">
    <property type="protein sequence ID" value="MBS4223375.1"/>
    <property type="molecule type" value="Genomic_DNA"/>
</dbReference>
<feature type="domain" description="ABC transmembrane type-2" evidence="9">
    <location>
        <begin position="35"/>
        <end position="264"/>
    </location>
</feature>
<dbReference type="Proteomes" id="UP000676456">
    <property type="component" value="Unassembled WGS sequence"/>
</dbReference>
<accession>A0A942UL25</accession>
<evidence type="ECO:0000313" key="10">
    <source>
        <dbReference type="EMBL" id="MBS4223375.1"/>
    </source>
</evidence>
<keyword evidence="5 8" id="KW-0812">Transmembrane</keyword>
<dbReference type="PROSITE" id="PS51012">
    <property type="entry name" value="ABC_TM2"/>
    <property type="match status" value="1"/>
</dbReference>
<evidence type="ECO:0000256" key="3">
    <source>
        <dbReference type="ARBA" id="ARBA00022448"/>
    </source>
</evidence>